<dbReference type="EMBL" id="ON529858">
    <property type="protein sequence ID" value="UTC29682.1"/>
    <property type="molecule type" value="Genomic_DNA"/>
</dbReference>
<evidence type="ECO:0000313" key="3">
    <source>
        <dbReference type="Proteomes" id="UP001057427"/>
    </source>
</evidence>
<evidence type="ECO:0000256" key="1">
    <source>
        <dbReference type="SAM" id="MobiDB-lite"/>
    </source>
</evidence>
<organism evidence="2 3">
    <name type="scientific">Brevundimonas phage vB_BgoS-Bajun</name>
    <dbReference type="NCBI Taxonomy" id="2948594"/>
    <lineage>
        <taxon>Viruses</taxon>
        <taxon>Duplodnaviria</taxon>
        <taxon>Heunggongvirae</taxon>
        <taxon>Uroviricota</taxon>
        <taxon>Caudoviricetes</taxon>
        <taxon>Dolichocephalovirinae</taxon>
    </lineage>
</organism>
<dbReference type="InterPro" id="IPR011681">
    <property type="entry name" value="GcrA"/>
</dbReference>
<sequence>MTRKGPDYQPRNPGWSEAEQGTLRKHWKTELSAEAIAALIPGRSRAAVIGQARRLGLGLKPESSAPHSASDWTEAERTILRQQWQTGASLKAIANLIPGRTHRAVGRQAHALGLGFKPRADANPGAKKKRGLKVAPRSIGANIRAAAEKAGSLPTPPRPAPRLMLVEGSLTGTLGKLDLKQGACAWPIGDPQDGAFSFCGRPTTDRRPPYCAAHRRMAFTPVPARSTLYAQNRRV</sequence>
<dbReference type="Pfam" id="PF07750">
    <property type="entry name" value="GcrA"/>
    <property type="match status" value="2"/>
</dbReference>
<feature type="region of interest" description="Disordered" evidence="1">
    <location>
        <begin position="1"/>
        <end position="21"/>
    </location>
</feature>
<dbReference type="Proteomes" id="UP001057427">
    <property type="component" value="Segment"/>
</dbReference>
<protein>
    <submittedName>
        <fullName evidence="2">Cell cycle regulator</fullName>
    </submittedName>
</protein>
<name>A0A9E7N739_9CAUD</name>
<reference evidence="2" key="1">
    <citation type="submission" date="2022-05" db="EMBL/GenBank/DDBJ databases">
        <authorList>
            <person name="Friedrich I."/>
            <person name="Poehlein A."/>
            <person name="Schneider D."/>
            <person name="Hertel R."/>
            <person name="Daniel R."/>
        </authorList>
    </citation>
    <scope>NUCLEOTIDE SEQUENCE</scope>
</reference>
<proteinExistence type="predicted"/>
<evidence type="ECO:0000313" key="2">
    <source>
        <dbReference type="EMBL" id="UTC29682.1"/>
    </source>
</evidence>
<keyword evidence="3" id="KW-1185">Reference proteome</keyword>
<gene>
    <name evidence="2" type="ORF">BAJUN_00520</name>
</gene>
<accession>A0A9E7N739</accession>